<dbReference type="RefSeq" id="XP_066707357.1">
    <property type="nucleotide sequence ID" value="XM_066838464.1"/>
</dbReference>
<evidence type="ECO:0000256" key="1">
    <source>
        <dbReference type="SAM" id="MobiDB-lite"/>
    </source>
</evidence>
<name>A0ABR1R0Z4_9PEZI</name>
<dbReference type="EMBL" id="JAQQWE010000001">
    <property type="protein sequence ID" value="KAK7967965.1"/>
    <property type="molecule type" value="Genomic_DNA"/>
</dbReference>
<proteinExistence type="predicted"/>
<accession>A0ABR1R0Z4</accession>
<dbReference type="PROSITE" id="PS50097">
    <property type="entry name" value="BTB"/>
    <property type="match status" value="1"/>
</dbReference>
<organism evidence="3 4">
    <name type="scientific">Apiospora aurea</name>
    <dbReference type="NCBI Taxonomy" id="335848"/>
    <lineage>
        <taxon>Eukaryota</taxon>
        <taxon>Fungi</taxon>
        <taxon>Dikarya</taxon>
        <taxon>Ascomycota</taxon>
        <taxon>Pezizomycotina</taxon>
        <taxon>Sordariomycetes</taxon>
        <taxon>Xylariomycetidae</taxon>
        <taxon>Amphisphaeriales</taxon>
        <taxon>Apiosporaceae</taxon>
        <taxon>Apiospora</taxon>
    </lineage>
</organism>
<dbReference type="PANTHER" id="PTHR11145">
    <property type="entry name" value="BTB/POZ DOMAIN-CONTAINING ADAPTER FOR CUL3-MEDIATED RHOA DEGRADATION PROTEIN FAMILY MEMBER"/>
    <property type="match status" value="1"/>
</dbReference>
<sequence length="233" mass="26168">MPERLNEGLPAQGESSQTFNHEDGPIQLQVGDSHFTTWPKALTDESAFFAAMISGRWENYTRDGVIFVDADGTMFKDVLAYLRTGNFPLFFDPATKMFDYARYQNLLGEARFFGIPRLGQWIEQGRFLEAIQVQYESNTFSSEEGFKLYMSEISAGDAVHVSSGWGINKRLVCPQGHPDHRYDKERCAQTCLRSGLTATYDDVPSCEGVVVTVRHIWKPEVCMGETIAPGKSA</sequence>
<dbReference type="SUPFAM" id="SSF54695">
    <property type="entry name" value="POZ domain"/>
    <property type="match status" value="1"/>
</dbReference>
<evidence type="ECO:0000313" key="3">
    <source>
        <dbReference type="EMBL" id="KAK7967965.1"/>
    </source>
</evidence>
<evidence type="ECO:0000313" key="4">
    <source>
        <dbReference type="Proteomes" id="UP001391051"/>
    </source>
</evidence>
<reference evidence="3 4" key="1">
    <citation type="submission" date="2023-01" db="EMBL/GenBank/DDBJ databases">
        <title>Analysis of 21 Apiospora genomes using comparative genomics revels a genus with tremendous synthesis potential of carbohydrate active enzymes and secondary metabolites.</title>
        <authorList>
            <person name="Sorensen T."/>
        </authorList>
    </citation>
    <scope>NUCLEOTIDE SEQUENCE [LARGE SCALE GENOMIC DNA]</scope>
    <source>
        <strain evidence="3 4">CBS 24483</strain>
    </source>
</reference>
<dbReference type="Pfam" id="PF02214">
    <property type="entry name" value="BTB_2"/>
    <property type="match status" value="1"/>
</dbReference>
<protein>
    <submittedName>
        <fullName evidence="3">BTB/POZ fold domain containing protein</fullName>
    </submittedName>
</protein>
<evidence type="ECO:0000259" key="2">
    <source>
        <dbReference type="PROSITE" id="PS50097"/>
    </source>
</evidence>
<dbReference type="InterPro" id="IPR011333">
    <property type="entry name" value="SKP1/BTB/POZ_sf"/>
</dbReference>
<gene>
    <name evidence="3" type="ORF">PG986_002242</name>
</gene>
<dbReference type="Gene3D" id="3.30.710.10">
    <property type="entry name" value="Potassium Channel Kv1.1, Chain A"/>
    <property type="match status" value="1"/>
</dbReference>
<dbReference type="PANTHER" id="PTHR11145:SF8">
    <property type="entry name" value="RE57120P"/>
    <property type="match status" value="1"/>
</dbReference>
<feature type="region of interest" description="Disordered" evidence="1">
    <location>
        <begin position="1"/>
        <end position="23"/>
    </location>
</feature>
<dbReference type="Proteomes" id="UP001391051">
    <property type="component" value="Unassembled WGS sequence"/>
</dbReference>
<dbReference type="InterPro" id="IPR000210">
    <property type="entry name" value="BTB/POZ_dom"/>
</dbReference>
<dbReference type="GeneID" id="92071526"/>
<comment type="caution">
    <text evidence="3">The sequence shown here is derived from an EMBL/GenBank/DDBJ whole genome shotgun (WGS) entry which is preliminary data.</text>
</comment>
<dbReference type="InterPro" id="IPR045068">
    <property type="entry name" value="BACURD1-3"/>
</dbReference>
<feature type="domain" description="BTB" evidence="2">
    <location>
        <begin position="24"/>
        <end position="91"/>
    </location>
</feature>
<dbReference type="InterPro" id="IPR003131">
    <property type="entry name" value="T1-type_BTB"/>
</dbReference>
<keyword evidence="4" id="KW-1185">Reference proteome</keyword>